<dbReference type="Pfam" id="PF10117">
    <property type="entry name" value="McrBC"/>
    <property type="match status" value="1"/>
</dbReference>
<dbReference type="EMBL" id="JACBZN010000001">
    <property type="protein sequence ID" value="NYI37686.1"/>
    <property type="molecule type" value="Genomic_DNA"/>
</dbReference>
<evidence type="ECO:0008006" key="6">
    <source>
        <dbReference type="Google" id="ProtNLM"/>
    </source>
</evidence>
<dbReference type="EMBL" id="JACWMT010000003">
    <property type="protein sequence ID" value="MBD1271568.1"/>
    <property type="molecule type" value="Genomic_DNA"/>
</dbReference>
<dbReference type="Proteomes" id="UP000587211">
    <property type="component" value="Unassembled WGS sequence"/>
</dbReference>
<proteinExistence type="predicted"/>
<name>A0A8I0FTS2_9ACTN</name>
<evidence type="ECO:0000313" key="2">
    <source>
        <dbReference type="EMBL" id="MBD1271568.1"/>
    </source>
</evidence>
<organism evidence="1 5">
    <name type="scientific">Aeromicrobium tamlense</name>
    <dbReference type="NCBI Taxonomy" id="375541"/>
    <lineage>
        <taxon>Bacteria</taxon>
        <taxon>Bacillati</taxon>
        <taxon>Actinomycetota</taxon>
        <taxon>Actinomycetes</taxon>
        <taxon>Propionibacteriales</taxon>
        <taxon>Nocardioidaceae</taxon>
        <taxon>Aeromicrobium</taxon>
    </lineage>
</organism>
<protein>
    <recommendedName>
        <fullName evidence="6">McrBC 5-methylcytosine restriction system component</fullName>
    </recommendedName>
</protein>
<dbReference type="InterPro" id="IPR019292">
    <property type="entry name" value="McrC"/>
</dbReference>
<reference evidence="1" key="2">
    <citation type="submission" date="2020-09" db="EMBL/GenBank/DDBJ databases">
        <title>Novel species in genus Aeromicrobium.</title>
        <authorList>
            <person name="Zhang G."/>
        </authorList>
    </citation>
    <scope>NUCLEOTIDE SEQUENCE</scope>
    <source>
        <strain evidence="1">SSW1-57</strain>
    </source>
</reference>
<dbReference type="EMBL" id="JACWMT010000002">
    <property type="protein sequence ID" value="MBD1270300.1"/>
    <property type="molecule type" value="Genomic_DNA"/>
</dbReference>
<dbReference type="RefSeq" id="WP_179424169.1">
    <property type="nucleotide sequence ID" value="NZ_BAAAMP010000003.1"/>
</dbReference>
<sequence>MIGAQTLLEGGPAQPFTGTASDLAELRLRSSELATRLGLAEEPFVIDEAAGTVEVRGVAGFVSLGDSTIEIMPHFLRHDPGWRVSMLTILTTVHHLEWVPRVDRGTRHAGLSDLLGMIVAGAMGRASSEGVPRTYVERTAVTASIRGQVDAGRMWRRVVDPYSVDCRFSEFVADGPVTSALTWACTELAGAVQQPWLESELRAYADLFPEASRDLPPPAIMDGLRLTPQFGFLGEALDVARMLAMGPQNGTGGRADGPTRAFLWSTEQLFGDFVQVVAERAAKSAGFTAYRGGRSRRLNDASAAAGTVDTIVESDAELVATSVCARDYTEDLADEIAAGLISAGRGLGASDVAIVFPASMGLRPGTQMRVREAGGPSMLHLLTVDPSGLGESGGMARVVNEFELDLGMVLTIAQRRPVGSRRRLGGTA</sequence>
<evidence type="ECO:0000313" key="5">
    <source>
        <dbReference type="Proteomes" id="UP000659061"/>
    </source>
</evidence>
<comment type="caution">
    <text evidence="1">The sequence shown here is derived from an EMBL/GenBank/DDBJ whole genome shotgun (WGS) entry which is preliminary data.</text>
</comment>
<evidence type="ECO:0000313" key="3">
    <source>
        <dbReference type="EMBL" id="NYI37686.1"/>
    </source>
</evidence>
<dbReference type="AlphaFoldDB" id="A0A8I0FTS2"/>
<dbReference type="Proteomes" id="UP000659061">
    <property type="component" value="Unassembled WGS sequence"/>
</dbReference>
<reference evidence="3 4" key="1">
    <citation type="submission" date="2020-07" db="EMBL/GenBank/DDBJ databases">
        <title>Sequencing the genomes of 1000 actinobacteria strains.</title>
        <authorList>
            <person name="Klenk H.-P."/>
        </authorList>
    </citation>
    <scope>NUCLEOTIDE SEQUENCE [LARGE SCALE GENOMIC DNA]</scope>
    <source>
        <strain evidence="3 4">DSM 19087</strain>
    </source>
</reference>
<accession>A0A8I0FTS2</accession>
<evidence type="ECO:0000313" key="1">
    <source>
        <dbReference type="EMBL" id="MBD1270300.1"/>
    </source>
</evidence>
<keyword evidence="4" id="KW-1185">Reference proteome</keyword>
<gene>
    <name evidence="3" type="ORF">BJ975_001061</name>
    <name evidence="1" type="ORF">IDH50_08665</name>
    <name evidence="2" type="ORF">IDH50_15095</name>
</gene>
<evidence type="ECO:0000313" key="4">
    <source>
        <dbReference type="Proteomes" id="UP000587211"/>
    </source>
</evidence>